<reference evidence="2" key="2">
    <citation type="submission" date="2021-04" db="EMBL/GenBank/DDBJ databases">
        <authorList>
            <person name="Gilroy R."/>
        </authorList>
    </citation>
    <scope>NUCLEOTIDE SEQUENCE</scope>
    <source>
        <strain evidence="2">9264</strain>
    </source>
</reference>
<name>A0A9D2U8Y5_9BURK</name>
<feature type="region of interest" description="Disordered" evidence="1">
    <location>
        <begin position="149"/>
        <end position="208"/>
    </location>
</feature>
<evidence type="ECO:0000313" key="3">
    <source>
        <dbReference type="Proteomes" id="UP000823889"/>
    </source>
</evidence>
<dbReference type="EMBL" id="DWUQ01000093">
    <property type="protein sequence ID" value="HJD44282.1"/>
    <property type="molecule type" value="Genomic_DNA"/>
</dbReference>
<proteinExistence type="predicted"/>
<gene>
    <name evidence="2" type="ORF">H9906_04535</name>
</gene>
<protein>
    <recommendedName>
        <fullName evidence="4">Lipoprotein</fullName>
    </recommendedName>
</protein>
<evidence type="ECO:0000313" key="2">
    <source>
        <dbReference type="EMBL" id="HJD44282.1"/>
    </source>
</evidence>
<feature type="compositionally biased region" description="Low complexity" evidence="1">
    <location>
        <begin position="188"/>
        <end position="208"/>
    </location>
</feature>
<evidence type="ECO:0008006" key="4">
    <source>
        <dbReference type="Google" id="ProtNLM"/>
    </source>
</evidence>
<dbReference type="Proteomes" id="UP000823889">
    <property type="component" value="Unassembled WGS sequence"/>
</dbReference>
<organism evidence="2 3">
    <name type="scientific">Candidatus Paenalcaligenes intestinipullorum</name>
    <dbReference type="NCBI Taxonomy" id="2838718"/>
    <lineage>
        <taxon>Bacteria</taxon>
        <taxon>Pseudomonadati</taxon>
        <taxon>Pseudomonadota</taxon>
        <taxon>Betaproteobacteria</taxon>
        <taxon>Burkholderiales</taxon>
        <taxon>Alcaligenaceae</taxon>
        <taxon>Paenalcaligenes</taxon>
    </lineage>
</organism>
<dbReference type="PROSITE" id="PS51257">
    <property type="entry name" value="PROKAR_LIPOPROTEIN"/>
    <property type="match status" value="1"/>
</dbReference>
<accession>A0A9D2U8Y5</accession>
<feature type="compositionally biased region" description="Polar residues" evidence="1">
    <location>
        <begin position="163"/>
        <end position="187"/>
    </location>
</feature>
<evidence type="ECO:0000256" key="1">
    <source>
        <dbReference type="SAM" id="MobiDB-lite"/>
    </source>
</evidence>
<reference evidence="2" key="1">
    <citation type="journal article" date="2021" name="PeerJ">
        <title>Extensive microbial diversity within the chicken gut microbiome revealed by metagenomics and culture.</title>
        <authorList>
            <person name="Gilroy R."/>
            <person name="Ravi A."/>
            <person name="Getino M."/>
            <person name="Pursley I."/>
            <person name="Horton D.L."/>
            <person name="Alikhan N.F."/>
            <person name="Baker D."/>
            <person name="Gharbi K."/>
            <person name="Hall N."/>
            <person name="Watson M."/>
            <person name="Adriaenssens E.M."/>
            <person name="Foster-Nyarko E."/>
            <person name="Jarju S."/>
            <person name="Secka A."/>
            <person name="Antonio M."/>
            <person name="Oren A."/>
            <person name="Chaudhuri R.R."/>
            <person name="La Ragione R."/>
            <person name="Hildebrand F."/>
            <person name="Pallen M.J."/>
        </authorList>
    </citation>
    <scope>NUCLEOTIDE SEQUENCE</scope>
    <source>
        <strain evidence="2">9264</strain>
    </source>
</reference>
<dbReference type="AlphaFoldDB" id="A0A9D2U8Y5"/>
<sequence>MSRSPLLFTALLGALVLTGCEDNDVVSYNNTGPEVEGEARKLALDQLNQDAELAKSLRQELAAKDPSVTDVYFKLDEQGERTVVVVRETADGQLETWEAPASALAQAEAQAEKEAGSQASAGSSILPIMGGLLAGYMLANAFSNQAGRMAQTSREAHTRERAMQNSAYNSSVSNKARSQAQQRSTLNRTRGGSFSSSGTRSSGYSSGS</sequence>
<comment type="caution">
    <text evidence="2">The sequence shown here is derived from an EMBL/GenBank/DDBJ whole genome shotgun (WGS) entry which is preliminary data.</text>
</comment>